<dbReference type="RefSeq" id="WP_125748370.1">
    <property type="nucleotide sequence ID" value="NZ_JBHTON010000019.1"/>
</dbReference>
<dbReference type="EMBL" id="JBHTON010000019">
    <property type="protein sequence ID" value="MFD1484986.1"/>
    <property type="molecule type" value="Genomic_DNA"/>
</dbReference>
<sequence length="101" mass="11487">MSDRTLADFPQGAFTAFSIAQMTYFLPVHPGLDDHSLTSFFREDTPNIRRTKNGLSLRLPNAPAVQAHNGQIIARFTNGKYKVIDTDYYHKNFNDPLLELD</sequence>
<comment type="caution">
    <text evidence="1">The sequence shown here is derived from an EMBL/GenBank/DDBJ whole genome shotgun (WGS) entry which is preliminary data.</text>
</comment>
<evidence type="ECO:0000313" key="1">
    <source>
        <dbReference type="EMBL" id="MFD1484986.1"/>
    </source>
</evidence>
<reference evidence="2" key="1">
    <citation type="journal article" date="2019" name="Int. J. Syst. Evol. Microbiol.">
        <title>The Global Catalogue of Microorganisms (GCM) 10K type strain sequencing project: providing services to taxonomists for standard genome sequencing and annotation.</title>
        <authorList>
            <consortium name="The Broad Institute Genomics Platform"/>
            <consortium name="The Broad Institute Genome Sequencing Center for Infectious Disease"/>
            <person name="Wu L."/>
            <person name="Ma J."/>
        </authorList>
    </citation>
    <scope>NUCLEOTIDE SEQUENCE [LARGE SCALE GENOMIC DNA]</scope>
    <source>
        <strain evidence="2">CCM 8903</strain>
    </source>
</reference>
<gene>
    <name evidence="1" type="ORF">ACFQ5J_07065</name>
</gene>
<proteinExistence type="predicted"/>
<protein>
    <submittedName>
        <fullName evidence="1">Uncharacterized protein</fullName>
    </submittedName>
</protein>
<accession>A0ABW4E956</accession>
<organism evidence="1 2">
    <name type="scientific">Lacticaseibacillus baoqingensis</name>
    <dbReference type="NCBI Taxonomy" id="2486013"/>
    <lineage>
        <taxon>Bacteria</taxon>
        <taxon>Bacillati</taxon>
        <taxon>Bacillota</taxon>
        <taxon>Bacilli</taxon>
        <taxon>Lactobacillales</taxon>
        <taxon>Lactobacillaceae</taxon>
        <taxon>Lacticaseibacillus</taxon>
    </lineage>
</organism>
<name>A0ABW4E956_9LACO</name>
<evidence type="ECO:0000313" key="2">
    <source>
        <dbReference type="Proteomes" id="UP001597252"/>
    </source>
</evidence>
<keyword evidence="2" id="KW-1185">Reference proteome</keyword>
<dbReference type="Proteomes" id="UP001597252">
    <property type="component" value="Unassembled WGS sequence"/>
</dbReference>